<evidence type="ECO:0000313" key="2">
    <source>
        <dbReference type="EMBL" id="KAI3960154.1"/>
    </source>
</evidence>
<evidence type="ECO:0000313" key="3">
    <source>
        <dbReference type="Proteomes" id="UP001202328"/>
    </source>
</evidence>
<dbReference type="Proteomes" id="UP001202328">
    <property type="component" value="Unassembled WGS sequence"/>
</dbReference>
<dbReference type="EMBL" id="JAJJMB010000948">
    <property type="protein sequence ID" value="KAI3960154.1"/>
    <property type="molecule type" value="Genomic_DNA"/>
</dbReference>
<feature type="region of interest" description="Disordered" evidence="1">
    <location>
        <begin position="57"/>
        <end position="126"/>
    </location>
</feature>
<feature type="compositionally biased region" description="Acidic residues" evidence="1">
    <location>
        <begin position="64"/>
        <end position="87"/>
    </location>
</feature>
<organism evidence="2 3">
    <name type="scientific">Papaver atlanticum</name>
    <dbReference type="NCBI Taxonomy" id="357466"/>
    <lineage>
        <taxon>Eukaryota</taxon>
        <taxon>Viridiplantae</taxon>
        <taxon>Streptophyta</taxon>
        <taxon>Embryophyta</taxon>
        <taxon>Tracheophyta</taxon>
        <taxon>Spermatophyta</taxon>
        <taxon>Magnoliopsida</taxon>
        <taxon>Ranunculales</taxon>
        <taxon>Papaveraceae</taxon>
        <taxon>Papaveroideae</taxon>
        <taxon>Papaver</taxon>
    </lineage>
</organism>
<dbReference type="AlphaFoldDB" id="A0AAD4THC0"/>
<name>A0AAD4THC0_9MAGN</name>
<gene>
    <name evidence="2" type="ORF">MKW98_016878</name>
</gene>
<evidence type="ECO:0000256" key="1">
    <source>
        <dbReference type="SAM" id="MobiDB-lite"/>
    </source>
</evidence>
<feature type="compositionally biased region" description="Basic and acidic residues" evidence="1">
    <location>
        <begin position="88"/>
        <end position="105"/>
    </location>
</feature>
<proteinExistence type="predicted"/>
<comment type="caution">
    <text evidence="2">The sequence shown here is derived from an EMBL/GenBank/DDBJ whole genome shotgun (WGS) entry which is preliminary data.</text>
</comment>
<sequence>NSKYSKLKRVIASSVANTKKNALRERNKHVQSIAKLICNQYGNPLPNINFTVVSPNEEVKDISSSEDEEEDMKSEFEDEEELEENEGSEGHSEGDHSNERGRVSEDVLDDDAVNIEGEATRGAETIEVMSHLEIESLVHPLSS</sequence>
<feature type="non-terminal residue" evidence="2">
    <location>
        <position position="1"/>
    </location>
</feature>
<protein>
    <submittedName>
        <fullName evidence="2">Uncharacterized protein</fullName>
    </submittedName>
</protein>
<accession>A0AAD4THC0</accession>
<keyword evidence="3" id="KW-1185">Reference proteome</keyword>
<reference evidence="2" key="1">
    <citation type="submission" date="2022-04" db="EMBL/GenBank/DDBJ databases">
        <title>A functionally conserved STORR gene fusion in Papaver species that diverged 16.8 million years ago.</title>
        <authorList>
            <person name="Catania T."/>
        </authorList>
    </citation>
    <scope>NUCLEOTIDE SEQUENCE</scope>
    <source>
        <strain evidence="2">S-188037</strain>
    </source>
</reference>